<accession>A0AAD5WQ39</accession>
<reference evidence="2" key="1">
    <citation type="submission" date="2022-07" db="EMBL/GenBank/DDBJ databases">
        <title>Draft genome sequence of Zalerion maritima ATCC 34329, a (micro)plastics degrading marine fungus.</title>
        <authorList>
            <person name="Paco A."/>
            <person name="Goncalves M.F.M."/>
            <person name="Rocha-Santos T.A.P."/>
            <person name="Alves A."/>
        </authorList>
    </citation>
    <scope>NUCLEOTIDE SEQUENCE</scope>
    <source>
        <strain evidence="2">ATCC 34329</strain>
    </source>
</reference>
<gene>
    <name evidence="2" type="ORF">MKZ38_005850</name>
</gene>
<feature type="compositionally biased region" description="Basic and acidic residues" evidence="1">
    <location>
        <begin position="99"/>
        <end position="113"/>
    </location>
</feature>
<feature type="compositionally biased region" description="Low complexity" evidence="1">
    <location>
        <begin position="278"/>
        <end position="310"/>
    </location>
</feature>
<dbReference type="Proteomes" id="UP001201980">
    <property type="component" value="Unassembled WGS sequence"/>
</dbReference>
<keyword evidence="3" id="KW-1185">Reference proteome</keyword>
<organism evidence="2 3">
    <name type="scientific">Zalerion maritima</name>
    <dbReference type="NCBI Taxonomy" id="339359"/>
    <lineage>
        <taxon>Eukaryota</taxon>
        <taxon>Fungi</taxon>
        <taxon>Dikarya</taxon>
        <taxon>Ascomycota</taxon>
        <taxon>Pezizomycotina</taxon>
        <taxon>Sordariomycetes</taxon>
        <taxon>Lulworthiomycetidae</taxon>
        <taxon>Lulworthiales</taxon>
        <taxon>Lulworthiaceae</taxon>
        <taxon>Zalerion</taxon>
    </lineage>
</organism>
<name>A0AAD5WQ39_9PEZI</name>
<evidence type="ECO:0000313" key="2">
    <source>
        <dbReference type="EMBL" id="KAJ2896126.1"/>
    </source>
</evidence>
<feature type="region of interest" description="Disordered" evidence="1">
    <location>
        <begin position="278"/>
        <end position="313"/>
    </location>
</feature>
<dbReference type="AlphaFoldDB" id="A0AAD5WQ39"/>
<feature type="region of interest" description="Disordered" evidence="1">
    <location>
        <begin position="1"/>
        <end position="24"/>
    </location>
</feature>
<proteinExistence type="predicted"/>
<protein>
    <submittedName>
        <fullName evidence="2">Uncharacterized protein</fullName>
    </submittedName>
</protein>
<evidence type="ECO:0000313" key="3">
    <source>
        <dbReference type="Proteomes" id="UP001201980"/>
    </source>
</evidence>
<sequence>MSAPQEFSNPKDLEGKVHGAKPRPGLYLSNQVYLPNHSSELDLTLADGFDESVHASARRRSLAQPEEKHEVHLGAAYQDRDRNPVAIEEPQEGKQTSSLRRDPAKRTHVGEKSRKMKCSAMSLLSGGLALAAVVHATPEPTPAPELPAGGAAEVLERRASSLVTTSYYSLVSTEIPKDKYSIGMGLQKADTNSYYWLYCINDAFSVSSSASSIVYGGCGSDDLYTSCNGKTASGIDGGEILCDLDCVTHKVYQDLDATTYTTFIGCGRGTSTMNLLRTSTSAGDSADTTATDEATATGDGETTGAAETTGVNEDAGVLTRPHVGMVIAGVVAGVGAMVL</sequence>
<comment type="caution">
    <text evidence="2">The sequence shown here is derived from an EMBL/GenBank/DDBJ whole genome shotgun (WGS) entry which is preliminary data.</text>
</comment>
<evidence type="ECO:0000256" key="1">
    <source>
        <dbReference type="SAM" id="MobiDB-lite"/>
    </source>
</evidence>
<feature type="region of interest" description="Disordered" evidence="1">
    <location>
        <begin position="75"/>
        <end position="113"/>
    </location>
</feature>
<dbReference type="EMBL" id="JAKWBI020000352">
    <property type="protein sequence ID" value="KAJ2896126.1"/>
    <property type="molecule type" value="Genomic_DNA"/>
</dbReference>